<feature type="region of interest" description="Disordered" evidence="5">
    <location>
        <begin position="1"/>
        <end position="52"/>
    </location>
</feature>
<feature type="compositionally biased region" description="Low complexity" evidence="5">
    <location>
        <begin position="1"/>
        <end position="15"/>
    </location>
</feature>
<evidence type="ECO:0000256" key="5">
    <source>
        <dbReference type="SAM" id="MobiDB-lite"/>
    </source>
</evidence>
<evidence type="ECO:0000256" key="6">
    <source>
        <dbReference type="SAM" id="Phobius"/>
    </source>
</evidence>
<evidence type="ECO:0000313" key="7">
    <source>
        <dbReference type="EMBL" id="GAA4778977.1"/>
    </source>
</evidence>
<evidence type="ECO:0008006" key="9">
    <source>
        <dbReference type="Google" id="ProtNLM"/>
    </source>
</evidence>
<reference evidence="8" key="1">
    <citation type="journal article" date="2019" name="Int. J. Syst. Evol. Microbiol.">
        <title>The Global Catalogue of Microorganisms (GCM) 10K type strain sequencing project: providing services to taxonomists for standard genome sequencing and annotation.</title>
        <authorList>
            <consortium name="The Broad Institute Genomics Platform"/>
            <consortium name="The Broad Institute Genome Sequencing Center for Infectious Disease"/>
            <person name="Wu L."/>
            <person name="Ma J."/>
        </authorList>
    </citation>
    <scope>NUCLEOTIDE SEQUENCE [LARGE SCALE GENOMIC DNA]</scope>
    <source>
        <strain evidence="8">JCM 18537</strain>
    </source>
</reference>
<evidence type="ECO:0000313" key="8">
    <source>
        <dbReference type="Proteomes" id="UP001501645"/>
    </source>
</evidence>
<feature type="transmembrane region" description="Helical" evidence="6">
    <location>
        <begin position="135"/>
        <end position="153"/>
    </location>
</feature>
<dbReference type="Proteomes" id="UP001501645">
    <property type="component" value="Unassembled WGS sequence"/>
</dbReference>
<dbReference type="RefSeq" id="WP_345439651.1">
    <property type="nucleotide sequence ID" value="NZ_BAABKO010000004.1"/>
</dbReference>
<comment type="subcellular location">
    <subcellularLocation>
        <location evidence="1">Membrane</location>
        <topology evidence="1">Multi-pass membrane protein</topology>
    </subcellularLocation>
</comment>
<evidence type="ECO:0000256" key="1">
    <source>
        <dbReference type="ARBA" id="ARBA00004141"/>
    </source>
</evidence>
<evidence type="ECO:0000256" key="3">
    <source>
        <dbReference type="ARBA" id="ARBA00022989"/>
    </source>
</evidence>
<dbReference type="InterPro" id="IPR019109">
    <property type="entry name" value="MamF_MmsF"/>
</dbReference>
<name>A0ABP9AD64_9MICO</name>
<proteinExistence type="predicted"/>
<feature type="compositionally biased region" description="Pro residues" evidence="5">
    <location>
        <begin position="32"/>
        <end position="52"/>
    </location>
</feature>
<accession>A0ABP9AD64</accession>
<keyword evidence="3 6" id="KW-1133">Transmembrane helix</keyword>
<feature type="transmembrane region" description="Helical" evidence="6">
    <location>
        <begin position="70"/>
        <end position="91"/>
    </location>
</feature>
<dbReference type="EMBL" id="BAABKO010000004">
    <property type="protein sequence ID" value="GAA4778977.1"/>
    <property type="molecule type" value="Genomic_DNA"/>
</dbReference>
<dbReference type="Pfam" id="PF09685">
    <property type="entry name" value="MamF_MmsF"/>
    <property type="match status" value="1"/>
</dbReference>
<feature type="transmembrane region" description="Helical" evidence="6">
    <location>
        <begin position="112"/>
        <end position="129"/>
    </location>
</feature>
<evidence type="ECO:0000256" key="2">
    <source>
        <dbReference type="ARBA" id="ARBA00022692"/>
    </source>
</evidence>
<evidence type="ECO:0000256" key="4">
    <source>
        <dbReference type="ARBA" id="ARBA00023136"/>
    </source>
</evidence>
<keyword evidence="8" id="KW-1185">Reference proteome</keyword>
<keyword evidence="2 6" id="KW-0812">Transmembrane</keyword>
<keyword evidence="4 6" id="KW-0472">Membrane</keyword>
<gene>
    <name evidence="7" type="ORF">GCM10023351_24930</name>
</gene>
<protein>
    <recommendedName>
        <fullName evidence="9">DUF4870 domain-containing protein</fullName>
    </recommendedName>
</protein>
<sequence>MTINPNDPQDATPAAAPVPPPTPQPDAQSGPTTPPPPGAYPPPGGYAPPAGYPAPGHGQVPYQGSTTSNLALNLWLSVFFSWIPALIFYLVEKDKVSPAENAANAGNLNFQLVRIIALVAAAFIIWIPVIGQLLYAAVAIGSLVIAIVHAVNVPKQLAAGQPPQYMLTPAWIK</sequence>
<comment type="caution">
    <text evidence="7">The sequence shown here is derived from an EMBL/GenBank/DDBJ whole genome shotgun (WGS) entry which is preliminary data.</text>
</comment>
<organism evidence="7 8">
    <name type="scientific">Microbacterium gilvum</name>
    <dbReference type="NCBI Taxonomy" id="1336204"/>
    <lineage>
        <taxon>Bacteria</taxon>
        <taxon>Bacillati</taxon>
        <taxon>Actinomycetota</taxon>
        <taxon>Actinomycetes</taxon>
        <taxon>Micrococcales</taxon>
        <taxon>Microbacteriaceae</taxon>
        <taxon>Microbacterium</taxon>
    </lineage>
</organism>